<dbReference type="Gene3D" id="2.40.10.120">
    <property type="match status" value="1"/>
</dbReference>
<dbReference type="GO" id="GO:0004252">
    <property type="term" value="F:serine-type endopeptidase activity"/>
    <property type="evidence" value="ECO:0007669"/>
    <property type="project" value="InterPro"/>
</dbReference>
<organism evidence="1">
    <name type="scientific">marine metagenome</name>
    <dbReference type="NCBI Taxonomy" id="408172"/>
    <lineage>
        <taxon>unclassified sequences</taxon>
        <taxon>metagenomes</taxon>
        <taxon>ecological metagenomes</taxon>
    </lineage>
</organism>
<dbReference type="InterPro" id="IPR001940">
    <property type="entry name" value="Peptidase_S1C"/>
</dbReference>
<proteinExistence type="predicted"/>
<dbReference type="PANTHER" id="PTHR45980">
    <property type="match status" value="1"/>
</dbReference>
<evidence type="ECO:0008006" key="2">
    <source>
        <dbReference type="Google" id="ProtNLM"/>
    </source>
</evidence>
<dbReference type="InterPro" id="IPR009003">
    <property type="entry name" value="Peptidase_S1_PA"/>
</dbReference>
<dbReference type="SUPFAM" id="SSF50494">
    <property type="entry name" value="Trypsin-like serine proteases"/>
    <property type="match status" value="1"/>
</dbReference>
<accession>A0A382VQK7</accession>
<feature type="non-terminal residue" evidence="1">
    <location>
        <position position="165"/>
    </location>
</feature>
<dbReference type="Pfam" id="PF13365">
    <property type="entry name" value="Trypsin_2"/>
    <property type="match status" value="1"/>
</dbReference>
<dbReference type="GO" id="GO:0006508">
    <property type="term" value="P:proteolysis"/>
    <property type="evidence" value="ECO:0007669"/>
    <property type="project" value="InterPro"/>
</dbReference>
<name>A0A382VQK7_9ZZZZ</name>
<gene>
    <name evidence="1" type="ORF">METZ01_LOCUS401568</name>
</gene>
<dbReference type="EMBL" id="UINC01153797">
    <property type="protein sequence ID" value="SVD48714.1"/>
    <property type="molecule type" value="Genomic_DNA"/>
</dbReference>
<dbReference type="AlphaFoldDB" id="A0A382VQK7"/>
<dbReference type="PANTHER" id="PTHR45980:SF9">
    <property type="entry name" value="PROTEASE DO-LIKE 10, MITOCHONDRIAL-RELATED"/>
    <property type="match status" value="1"/>
</dbReference>
<protein>
    <recommendedName>
        <fullName evidence="2">Peptidase S1 domain-containing protein</fullName>
    </recommendedName>
</protein>
<sequence>MGRSVVQILVYSQTPIWDAPWRNKPVSASSGSGFVIEGDRVMTNAHVVSWAKQIVLRRFQDPRPWLARVEYISHECDLAVLKVDTPGFFDELKPLPVGGLPKVQSTVVTCGYPAGGEQISYTRGVVSRIEMQNYVHIGNKAFLSVQTDAAINPGNSGGPVFQGDE</sequence>
<reference evidence="1" key="1">
    <citation type="submission" date="2018-05" db="EMBL/GenBank/DDBJ databases">
        <authorList>
            <person name="Lanie J.A."/>
            <person name="Ng W.-L."/>
            <person name="Kazmierczak K.M."/>
            <person name="Andrzejewski T.M."/>
            <person name="Davidsen T.M."/>
            <person name="Wayne K.J."/>
            <person name="Tettelin H."/>
            <person name="Glass J.I."/>
            <person name="Rusch D."/>
            <person name="Podicherti R."/>
            <person name="Tsui H.-C.T."/>
            <person name="Winkler M.E."/>
        </authorList>
    </citation>
    <scope>NUCLEOTIDE SEQUENCE</scope>
</reference>
<evidence type="ECO:0000313" key="1">
    <source>
        <dbReference type="EMBL" id="SVD48714.1"/>
    </source>
</evidence>
<dbReference type="PRINTS" id="PR00834">
    <property type="entry name" value="PROTEASES2C"/>
</dbReference>